<gene>
    <name evidence="6" type="ORF">N7505_000061</name>
</gene>
<reference evidence="6 7" key="1">
    <citation type="journal article" date="2023" name="IMA Fungus">
        <title>Comparative genomic study of the Penicillium genus elucidates a diverse pangenome and 15 lateral gene transfer events.</title>
        <authorList>
            <person name="Petersen C."/>
            <person name="Sorensen T."/>
            <person name="Nielsen M.R."/>
            <person name="Sondergaard T.E."/>
            <person name="Sorensen J.L."/>
            <person name="Fitzpatrick D.A."/>
            <person name="Frisvad J.C."/>
            <person name="Nielsen K.L."/>
        </authorList>
    </citation>
    <scope>NUCLEOTIDE SEQUENCE [LARGE SCALE GENOMIC DNA]</scope>
    <source>
        <strain evidence="6 7">IBT 3361</strain>
    </source>
</reference>
<feature type="non-terminal residue" evidence="6">
    <location>
        <position position="1"/>
    </location>
</feature>
<evidence type="ECO:0000313" key="6">
    <source>
        <dbReference type="EMBL" id="KAJ5282081.1"/>
    </source>
</evidence>
<dbReference type="PANTHER" id="PTHR33337:SF30">
    <property type="entry name" value="DUF636 DOMAIN PROTEIN (AFU_ORTHOLOGUE AFUA_1G03180)"/>
    <property type="match status" value="1"/>
</dbReference>
<proteinExistence type="inferred from homology"/>
<dbReference type="InterPro" id="IPR006913">
    <property type="entry name" value="CENP-V/GFA"/>
</dbReference>
<keyword evidence="7" id="KW-1185">Reference proteome</keyword>
<evidence type="ECO:0000256" key="2">
    <source>
        <dbReference type="ARBA" id="ARBA00022723"/>
    </source>
</evidence>
<evidence type="ECO:0000256" key="4">
    <source>
        <dbReference type="ARBA" id="ARBA00023239"/>
    </source>
</evidence>
<dbReference type="PROSITE" id="PS51891">
    <property type="entry name" value="CENP_V_GFA"/>
    <property type="match status" value="1"/>
</dbReference>
<feature type="domain" description="CENP-V/GFA" evidence="5">
    <location>
        <begin position="17"/>
        <end position="131"/>
    </location>
</feature>
<dbReference type="PANTHER" id="PTHR33337">
    <property type="entry name" value="GFA DOMAIN-CONTAINING PROTEIN"/>
    <property type="match status" value="1"/>
</dbReference>
<accession>A0ABQ8WTM9</accession>
<keyword evidence="3" id="KW-0862">Zinc</keyword>
<dbReference type="InterPro" id="IPR011057">
    <property type="entry name" value="Mss4-like_sf"/>
</dbReference>
<comment type="caution">
    <text evidence="6">The sequence shown here is derived from an EMBL/GenBank/DDBJ whole genome shotgun (WGS) entry which is preliminary data.</text>
</comment>
<keyword evidence="2" id="KW-0479">Metal-binding</keyword>
<protein>
    <recommendedName>
        <fullName evidence="5">CENP-V/GFA domain-containing protein</fullName>
    </recommendedName>
</protein>
<name>A0ABQ8WTM9_PENCH</name>
<sequence>GRHSNSPVVKLFIATMPTGSCLCHDFKYDYASGPTTKATCYCLSCQKISGGTNTLNLLVPEDRFRVTDGSPIKYTEMHESGMKLTVHFCSKCGCSIYKTHEKFPGMVVILAGTLDGPDALEQSKPEAELYSQHRVGWLPNFDWAEQREEF</sequence>
<evidence type="ECO:0000313" key="7">
    <source>
        <dbReference type="Proteomes" id="UP001220256"/>
    </source>
</evidence>
<evidence type="ECO:0000259" key="5">
    <source>
        <dbReference type="PROSITE" id="PS51891"/>
    </source>
</evidence>
<evidence type="ECO:0000256" key="1">
    <source>
        <dbReference type="ARBA" id="ARBA00005495"/>
    </source>
</evidence>
<comment type="similarity">
    <text evidence="1">Belongs to the Gfa family.</text>
</comment>
<dbReference type="Gene3D" id="3.90.1590.10">
    <property type="entry name" value="glutathione-dependent formaldehyde- activating enzyme (gfa)"/>
    <property type="match status" value="1"/>
</dbReference>
<dbReference type="EMBL" id="JAPVEB010000001">
    <property type="protein sequence ID" value="KAJ5282081.1"/>
    <property type="molecule type" value="Genomic_DNA"/>
</dbReference>
<keyword evidence="4" id="KW-0456">Lyase</keyword>
<dbReference type="SUPFAM" id="SSF51316">
    <property type="entry name" value="Mss4-like"/>
    <property type="match status" value="1"/>
</dbReference>
<evidence type="ECO:0000256" key="3">
    <source>
        <dbReference type="ARBA" id="ARBA00022833"/>
    </source>
</evidence>
<dbReference type="Pfam" id="PF04828">
    <property type="entry name" value="GFA"/>
    <property type="match status" value="1"/>
</dbReference>
<organism evidence="6 7">
    <name type="scientific">Penicillium chrysogenum</name>
    <name type="common">Penicillium notatum</name>
    <dbReference type="NCBI Taxonomy" id="5076"/>
    <lineage>
        <taxon>Eukaryota</taxon>
        <taxon>Fungi</taxon>
        <taxon>Dikarya</taxon>
        <taxon>Ascomycota</taxon>
        <taxon>Pezizomycotina</taxon>
        <taxon>Eurotiomycetes</taxon>
        <taxon>Eurotiomycetidae</taxon>
        <taxon>Eurotiales</taxon>
        <taxon>Aspergillaceae</taxon>
        <taxon>Penicillium</taxon>
        <taxon>Penicillium chrysogenum species complex</taxon>
    </lineage>
</organism>
<dbReference type="Proteomes" id="UP001220256">
    <property type="component" value="Unassembled WGS sequence"/>
</dbReference>